<dbReference type="InterPro" id="IPR036259">
    <property type="entry name" value="MFS_trans_sf"/>
</dbReference>
<feature type="transmembrane region" description="Helical" evidence="6">
    <location>
        <begin position="253"/>
        <end position="275"/>
    </location>
</feature>
<dbReference type="PANTHER" id="PTHR42718:SF9">
    <property type="entry name" value="MAJOR FACILITATOR SUPERFAMILY MULTIDRUG TRANSPORTER MFSC"/>
    <property type="match status" value="1"/>
</dbReference>
<name>A0ABW5E1R0_9PROT</name>
<dbReference type="RefSeq" id="WP_379878741.1">
    <property type="nucleotide sequence ID" value="NZ_JBHUIP010000016.1"/>
</dbReference>
<proteinExistence type="predicted"/>
<dbReference type="Proteomes" id="UP001597295">
    <property type="component" value="Unassembled WGS sequence"/>
</dbReference>
<organism evidence="8 9">
    <name type="scientific">Lacibacterium aquatile</name>
    <dbReference type="NCBI Taxonomy" id="1168082"/>
    <lineage>
        <taxon>Bacteria</taxon>
        <taxon>Pseudomonadati</taxon>
        <taxon>Pseudomonadota</taxon>
        <taxon>Alphaproteobacteria</taxon>
        <taxon>Rhodospirillales</taxon>
        <taxon>Rhodospirillaceae</taxon>
    </lineage>
</organism>
<keyword evidence="9" id="KW-1185">Reference proteome</keyword>
<feature type="domain" description="Major facilitator superfamily (MFS) profile" evidence="7">
    <location>
        <begin position="1"/>
        <end position="436"/>
    </location>
</feature>
<accession>A0ABW5E1R0</accession>
<evidence type="ECO:0000256" key="1">
    <source>
        <dbReference type="ARBA" id="ARBA00004141"/>
    </source>
</evidence>
<feature type="transmembrane region" description="Helical" evidence="6">
    <location>
        <begin position="126"/>
        <end position="150"/>
    </location>
</feature>
<feature type="transmembrane region" description="Helical" evidence="6">
    <location>
        <begin position="156"/>
        <end position="174"/>
    </location>
</feature>
<feature type="transmembrane region" description="Helical" evidence="6">
    <location>
        <begin position="348"/>
        <end position="366"/>
    </location>
</feature>
<feature type="transmembrane region" description="Helical" evidence="6">
    <location>
        <begin position="95"/>
        <end position="114"/>
    </location>
</feature>
<protein>
    <submittedName>
        <fullName evidence="8">MFS transporter</fullName>
    </submittedName>
</protein>
<feature type="transmembrane region" description="Helical" evidence="6">
    <location>
        <begin position="40"/>
        <end position="58"/>
    </location>
</feature>
<feature type="transmembrane region" description="Helical" evidence="6">
    <location>
        <begin position="320"/>
        <end position="342"/>
    </location>
</feature>
<dbReference type="EMBL" id="JBHUIP010000016">
    <property type="protein sequence ID" value="MFD2265420.1"/>
    <property type="molecule type" value="Genomic_DNA"/>
</dbReference>
<sequence>MNLLTVALSIATAAFACLQFQLPAALPTLQHSLLLTSGQTAWVLISWLLSATATTPLITRFGDVYGKARTLTWTLTIVAVGCLISALATSHEILLLGRLFQGVGGAVLPLALSLAHEQATADRHTVGRLTIVVPIGGAVGLIAVAPILSWLGWPGLFWLGTALHLIAATLVATCARSDSNGTGGQINWLSAGLLALTCVPLLLSITEASAWGWGSFLQLAVLGTSLGFGLFWTLLEAQSRHPIIDFRLLRRSAVWIGGLLALLHGALAFGVWTLLPLIPQSNFASPAGLTHSLLLMLGATAIAGSVASHHLAGWSPKRQLVLAALASLAGGILFLCAPASWFLLAGPAFFGVGQGIAVVTLQMLVLSASPGHQAGSAAGFLSVSRTLGGTMGAALVTALGTTGNQVSLDLRQGFMVCAGLACAAAWIPLLLRPNHGVK</sequence>
<evidence type="ECO:0000259" key="7">
    <source>
        <dbReference type="PROSITE" id="PS50850"/>
    </source>
</evidence>
<keyword evidence="3 6" id="KW-0812">Transmembrane</keyword>
<dbReference type="Pfam" id="PF07690">
    <property type="entry name" value="MFS_1"/>
    <property type="match status" value="1"/>
</dbReference>
<reference evidence="9" key="1">
    <citation type="journal article" date="2019" name="Int. J. Syst. Evol. Microbiol.">
        <title>The Global Catalogue of Microorganisms (GCM) 10K type strain sequencing project: providing services to taxonomists for standard genome sequencing and annotation.</title>
        <authorList>
            <consortium name="The Broad Institute Genomics Platform"/>
            <consortium name="The Broad Institute Genome Sequencing Center for Infectious Disease"/>
            <person name="Wu L."/>
            <person name="Ma J."/>
        </authorList>
    </citation>
    <scope>NUCLEOTIDE SEQUENCE [LARGE SCALE GENOMIC DNA]</scope>
    <source>
        <strain evidence="9">CGMCC 1.19062</strain>
    </source>
</reference>
<evidence type="ECO:0000256" key="2">
    <source>
        <dbReference type="ARBA" id="ARBA00022448"/>
    </source>
</evidence>
<feature type="transmembrane region" description="Helical" evidence="6">
    <location>
        <begin position="186"/>
        <end position="205"/>
    </location>
</feature>
<dbReference type="PROSITE" id="PS50850">
    <property type="entry name" value="MFS"/>
    <property type="match status" value="1"/>
</dbReference>
<comment type="caution">
    <text evidence="8">The sequence shown here is derived from an EMBL/GenBank/DDBJ whole genome shotgun (WGS) entry which is preliminary data.</text>
</comment>
<evidence type="ECO:0000256" key="5">
    <source>
        <dbReference type="ARBA" id="ARBA00023136"/>
    </source>
</evidence>
<feature type="transmembrane region" description="Helical" evidence="6">
    <location>
        <begin position="378"/>
        <end position="400"/>
    </location>
</feature>
<evidence type="ECO:0000256" key="3">
    <source>
        <dbReference type="ARBA" id="ARBA00022692"/>
    </source>
</evidence>
<dbReference type="SUPFAM" id="SSF103473">
    <property type="entry name" value="MFS general substrate transporter"/>
    <property type="match status" value="1"/>
</dbReference>
<feature type="transmembrane region" description="Helical" evidence="6">
    <location>
        <begin position="412"/>
        <end position="431"/>
    </location>
</feature>
<keyword evidence="5 6" id="KW-0472">Membrane</keyword>
<comment type="subcellular location">
    <subcellularLocation>
        <location evidence="1">Membrane</location>
        <topology evidence="1">Multi-pass membrane protein</topology>
    </subcellularLocation>
</comment>
<evidence type="ECO:0000256" key="4">
    <source>
        <dbReference type="ARBA" id="ARBA00022989"/>
    </source>
</evidence>
<dbReference type="Gene3D" id="1.20.1250.20">
    <property type="entry name" value="MFS general substrate transporter like domains"/>
    <property type="match status" value="1"/>
</dbReference>
<feature type="transmembrane region" description="Helical" evidence="6">
    <location>
        <begin position="211"/>
        <end position="232"/>
    </location>
</feature>
<keyword evidence="2" id="KW-0813">Transport</keyword>
<evidence type="ECO:0000313" key="8">
    <source>
        <dbReference type="EMBL" id="MFD2265420.1"/>
    </source>
</evidence>
<evidence type="ECO:0000256" key="6">
    <source>
        <dbReference type="SAM" id="Phobius"/>
    </source>
</evidence>
<keyword evidence="4 6" id="KW-1133">Transmembrane helix</keyword>
<dbReference type="InterPro" id="IPR020846">
    <property type="entry name" value="MFS_dom"/>
</dbReference>
<gene>
    <name evidence="8" type="ORF">ACFSM5_21130</name>
</gene>
<evidence type="ECO:0000313" key="9">
    <source>
        <dbReference type="Proteomes" id="UP001597295"/>
    </source>
</evidence>
<dbReference type="PANTHER" id="PTHR42718">
    <property type="entry name" value="MAJOR FACILITATOR SUPERFAMILY MULTIDRUG TRANSPORTER MFSC"/>
    <property type="match status" value="1"/>
</dbReference>
<feature type="transmembrane region" description="Helical" evidence="6">
    <location>
        <begin position="287"/>
        <end position="308"/>
    </location>
</feature>
<feature type="transmembrane region" description="Helical" evidence="6">
    <location>
        <begin position="70"/>
        <end position="89"/>
    </location>
</feature>
<dbReference type="InterPro" id="IPR011701">
    <property type="entry name" value="MFS"/>
</dbReference>